<accession>A0ABY7YKX3</accession>
<gene>
    <name evidence="2" type="ORF">PSQ19_14710</name>
</gene>
<dbReference type="EC" id="3.2.1.-" evidence="2"/>
<organism evidence="2 3">
    <name type="scientific">Devosia algicola</name>
    <dbReference type="NCBI Taxonomy" id="3026418"/>
    <lineage>
        <taxon>Bacteria</taxon>
        <taxon>Pseudomonadati</taxon>
        <taxon>Pseudomonadota</taxon>
        <taxon>Alphaproteobacteria</taxon>
        <taxon>Hyphomicrobiales</taxon>
        <taxon>Devosiaceae</taxon>
        <taxon>Devosia</taxon>
    </lineage>
</organism>
<keyword evidence="2" id="KW-0326">Glycosidase</keyword>
<proteinExistence type="predicted"/>
<dbReference type="PANTHER" id="PTHR12654:SF0">
    <property type="entry name" value="NON-LYSOSOMAL GLUCOSYLCERAMIDASE"/>
    <property type="match status" value="1"/>
</dbReference>
<dbReference type="PANTHER" id="PTHR12654">
    <property type="entry name" value="BILE ACID BETA-GLUCOSIDASE-RELATED"/>
    <property type="match status" value="1"/>
</dbReference>
<protein>
    <submittedName>
        <fullName evidence="2">GH116 family glycosyl-hydrolase</fullName>
        <ecNumber evidence="2">3.2.1.-</ecNumber>
    </submittedName>
</protein>
<name>A0ABY7YKX3_9HYPH</name>
<dbReference type="Pfam" id="PF12215">
    <property type="entry name" value="Glyco_hydr_116N"/>
    <property type="match status" value="1"/>
</dbReference>
<keyword evidence="2" id="KW-0378">Hydrolase</keyword>
<dbReference type="GO" id="GO:0016798">
    <property type="term" value="F:hydrolase activity, acting on glycosyl bonds"/>
    <property type="evidence" value="ECO:0007669"/>
    <property type="project" value="UniProtKB-KW"/>
</dbReference>
<evidence type="ECO:0000313" key="2">
    <source>
        <dbReference type="EMBL" id="WDR01934.1"/>
    </source>
</evidence>
<feature type="domain" description="Glycosyl-hydrolase family 116 N-terminal" evidence="1">
    <location>
        <begin position="23"/>
        <end position="172"/>
    </location>
</feature>
<reference evidence="2 3" key="1">
    <citation type="submission" date="2023-02" db="EMBL/GenBank/DDBJ databases">
        <title>Devosia algicola sp. nov., isolated from the phycosphere of marine algae.</title>
        <authorList>
            <person name="Kim J.M."/>
            <person name="Lee J.K."/>
            <person name="Choi B.J."/>
            <person name="Bayburt H."/>
            <person name="Jeon C.O."/>
        </authorList>
    </citation>
    <scope>NUCLEOTIDE SEQUENCE [LARGE SCALE GENOMIC DNA]</scope>
    <source>
        <strain evidence="2 3">G20-9</strain>
    </source>
</reference>
<dbReference type="EMBL" id="CP118246">
    <property type="protein sequence ID" value="WDR01934.1"/>
    <property type="molecule type" value="Genomic_DNA"/>
</dbReference>
<dbReference type="InterPro" id="IPR024462">
    <property type="entry name" value="GH116_N"/>
</dbReference>
<sequence length="184" mass="20165">MWDDLRAVDDTFHYSGERTQYLAFPLGGIGSGGFSISGSGRLIDWSIRNRPALQGYNGYSHFAIKAEKNGELVDARVLNGPYDLNPTGAPGMRKMFDGFGHGANRQTLAGVPHFDKVDFYGRFPTADLVFSDNQFPGGVRMTALSPFIPHNDRDSSMPVGMFQFEVVNDTADEPYLYAGGNVGQ</sequence>
<keyword evidence="3" id="KW-1185">Reference proteome</keyword>
<dbReference type="Proteomes" id="UP001220530">
    <property type="component" value="Chromosome"/>
</dbReference>
<dbReference type="RefSeq" id="WP_282218343.1">
    <property type="nucleotide sequence ID" value="NZ_CP118246.1"/>
</dbReference>
<dbReference type="InterPro" id="IPR052566">
    <property type="entry name" value="Non-lysos_glucosylceramidase"/>
</dbReference>
<evidence type="ECO:0000313" key="3">
    <source>
        <dbReference type="Proteomes" id="UP001220530"/>
    </source>
</evidence>
<evidence type="ECO:0000259" key="1">
    <source>
        <dbReference type="Pfam" id="PF12215"/>
    </source>
</evidence>